<dbReference type="InterPro" id="IPR029033">
    <property type="entry name" value="His_PPase_superfam"/>
</dbReference>
<dbReference type="SMART" id="SM00855">
    <property type="entry name" value="PGAM"/>
    <property type="match status" value="1"/>
</dbReference>
<evidence type="ECO:0000313" key="6">
    <source>
        <dbReference type="Proteomes" id="UP000321822"/>
    </source>
</evidence>
<feature type="active site" description="Proton donor/acceptor" evidence="3">
    <location>
        <position position="83"/>
    </location>
</feature>
<dbReference type="InterPro" id="IPR013078">
    <property type="entry name" value="His_Pase_superF_clade-1"/>
</dbReference>
<keyword evidence="1" id="KW-0324">Glycolysis</keyword>
<dbReference type="OrthoDB" id="9781415at2"/>
<dbReference type="AlphaFoldDB" id="A0A5C6QM36"/>
<dbReference type="Pfam" id="PF00300">
    <property type="entry name" value="His_Phos_1"/>
    <property type="match status" value="1"/>
</dbReference>
<feature type="binding site" evidence="4">
    <location>
        <position position="59"/>
    </location>
    <ligand>
        <name>substrate</name>
    </ligand>
</feature>
<dbReference type="EMBL" id="VOLT01000003">
    <property type="protein sequence ID" value="TWX69817.1"/>
    <property type="molecule type" value="Genomic_DNA"/>
</dbReference>
<evidence type="ECO:0000256" key="1">
    <source>
        <dbReference type="ARBA" id="ARBA00023152"/>
    </source>
</evidence>
<dbReference type="Gene3D" id="3.40.50.1240">
    <property type="entry name" value="Phosphoglycerate mutase-like"/>
    <property type="match status" value="1"/>
</dbReference>
<organism evidence="5 6">
    <name type="scientific">Colwellia demingiae</name>
    <dbReference type="NCBI Taxonomy" id="89401"/>
    <lineage>
        <taxon>Bacteria</taxon>
        <taxon>Pseudomonadati</taxon>
        <taxon>Pseudomonadota</taxon>
        <taxon>Gammaproteobacteria</taxon>
        <taxon>Alteromonadales</taxon>
        <taxon>Colwelliaceae</taxon>
        <taxon>Colwellia</taxon>
    </lineage>
</organism>
<dbReference type="InterPro" id="IPR001345">
    <property type="entry name" value="PG/BPGM_mutase_AS"/>
</dbReference>
<dbReference type="Proteomes" id="UP000321822">
    <property type="component" value="Unassembled WGS sequence"/>
</dbReference>
<proteinExistence type="predicted"/>
<dbReference type="RefSeq" id="WP_146785866.1">
    <property type="nucleotide sequence ID" value="NZ_VOLT01000003.1"/>
</dbReference>
<dbReference type="GO" id="GO:0005737">
    <property type="term" value="C:cytoplasm"/>
    <property type="evidence" value="ECO:0007669"/>
    <property type="project" value="TreeGrafter"/>
</dbReference>
<name>A0A5C6QM36_9GAMM</name>
<reference evidence="5 6" key="1">
    <citation type="submission" date="2019-07" db="EMBL/GenBank/DDBJ databases">
        <title>Genomes of sea-ice associated Colwellia species.</title>
        <authorList>
            <person name="Bowman J.P."/>
        </authorList>
    </citation>
    <scope>NUCLEOTIDE SEQUENCE [LARGE SCALE GENOMIC DNA]</scope>
    <source>
        <strain evidence="5 6">ACAM 459</strain>
    </source>
</reference>
<dbReference type="PIRSF" id="PIRSF000709">
    <property type="entry name" value="6PFK_2-Ptase"/>
    <property type="match status" value="1"/>
</dbReference>
<evidence type="ECO:0000256" key="2">
    <source>
        <dbReference type="ARBA" id="ARBA00023235"/>
    </source>
</evidence>
<dbReference type="PANTHER" id="PTHR48100">
    <property type="entry name" value="BROAD-SPECIFICITY PHOSPHATASE YOR283W-RELATED"/>
    <property type="match status" value="1"/>
</dbReference>
<feature type="active site" description="Tele-phosphohistidine intermediate" evidence="3">
    <location>
        <position position="10"/>
    </location>
</feature>
<evidence type="ECO:0000313" key="5">
    <source>
        <dbReference type="EMBL" id="TWX69817.1"/>
    </source>
</evidence>
<dbReference type="GO" id="GO:0016791">
    <property type="term" value="F:phosphatase activity"/>
    <property type="evidence" value="ECO:0007669"/>
    <property type="project" value="TreeGrafter"/>
</dbReference>
<dbReference type="SUPFAM" id="SSF53254">
    <property type="entry name" value="Phosphoglycerate mutase-like"/>
    <property type="match status" value="1"/>
</dbReference>
<evidence type="ECO:0000256" key="4">
    <source>
        <dbReference type="PIRSR" id="PIRSR613078-2"/>
    </source>
</evidence>
<accession>A0A5C6QM36</accession>
<protein>
    <submittedName>
        <fullName evidence="5">Histidine phosphatase family protein</fullName>
    </submittedName>
</protein>
<feature type="binding site" evidence="4">
    <location>
        <begin position="9"/>
        <end position="16"/>
    </location>
    <ligand>
        <name>substrate</name>
    </ligand>
</feature>
<gene>
    <name evidence="5" type="ORF">ESZ36_07695</name>
</gene>
<dbReference type="CDD" id="cd07067">
    <property type="entry name" value="HP_PGM_like"/>
    <property type="match status" value="1"/>
</dbReference>
<sequence length="193" mass="21732">MKTTLYLARHGQTKWNKVQRFQGQLDSSLTLLGQQQSEQLASRLANQQIDLIVSSTLGRAVDSALICQRILNTPIARLDELTERNLGSWQGQYIAAIKSHENYHEILHQFTEITPPSGESAISCGSRIYQALKGLANSHFNKKILVIFHGEALRCFLAELGHNSTDNAYELFDNGCLLSLTYRHDDDSFQLAR</sequence>
<comment type="caution">
    <text evidence="5">The sequence shown here is derived from an EMBL/GenBank/DDBJ whole genome shotgun (WGS) entry which is preliminary data.</text>
</comment>
<dbReference type="InterPro" id="IPR050275">
    <property type="entry name" value="PGM_Phosphatase"/>
</dbReference>
<keyword evidence="6" id="KW-1185">Reference proteome</keyword>
<keyword evidence="2" id="KW-0413">Isomerase</keyword>
<dbReference type="PROSITE" id="PS00175">
    <property type="entry name" value="PG_MUTASE"/>
    <property type="match status" value="1"/>
</dbReference>
<evidence type="ECO:0000256" key="3">
    <source>
        <dbReference type="PIRSR" id="PIRSR613078-1"/>
    </source>
</evidence>
<dbReference type="PANTHER" id="PTHR48100:SF1">
    <property type="entry name" value="HISTIDINE PHOSPHATASE FAMILY PROTEIN-RELATED"/>
    <property type="match status" value="1"/>
</dbReference>